<comment type="function">
    <text evidence="7">Functions as component of the Arp2/3 complex which is involved in regulation of actin polymerization and together with an activating nucleation-promoting factor (NPF) mediates the formation of branched actin networks.</text>
</comment>
<dbReference type="InterPro" id="IPR015943">
    <property type="entry name" value="WD40/YVTN_repeat-like_dom_sf"/>
</dbReference>
<evidence type="ECO:0000256" key="9">
    <source>
        <dbReference type="SAM" id="MobiDB-lite"/>
    </source>
</evidence>
<keyword evidence="2 7" id="KW-0963">Cytoplasm</keyword>
<keyword evidence="6 7" id="KW-0206">Cytoskeleton</keyword>
<dbReference type="Gene3D" id="2.130.10.10">
    <property type="entry name" value="YVTN repeat-like/Quinoprotein amine dehydrogenase"/>
    <property type="match status" value="1"/>
</dbReference>
<dbReference type="GO" id="GO:0051015">
    <property type="term" value="F:actin filament binding"/>
    <property type="evidence" value="ECO:0007669"/>
    <property type="project" value="TreeGrafter"/>
</dbReference>
<dbReference type="SMART" id="SM00320">
    <property type="entry name" value="WD40"/>
    <property type="match status" value="5"/>
</dbReference>
<comment type="similarity">
    <text evidence="1 7">Belongs to the WD repeat ARPC1 family.</text>
</comment>
<dbReference type="GeneID" id="80875701"/>
<evidence type="ECO:0000256" key="1">
    <source>
        <dbReference type="ARBA" id="ARBA00006260"/>
    </source>
</evidence>
<organism evidence="10 11">
    <name type="scientific">Schizosaccharomyces osmophilus</name>
    <dbReference type="NCBI Taxonomy" id="2545709"/>
    <lineage>
        <taxon>Eukaryota</taxon>
        <taxon>Fungi</taxon>
        <taxon>Dikarya</taxon>
        <taxon>Ascomycota</taxon>
        <taxon>Taphrinomycotina</taxon>
        <taxon>Schizosaccharomycetes</taxon>
        <taxon>Schizosaccharomycetales</taxon>
        <taxon>Schizosaccharomycetaceae</taxon>
        <taxon>Schizosaccharomyces</taxon>
    </lineage>
</organism>
<evidence type="ECO:0000313" key="11">
    <source>
        <dbReference type="Proteomes" id="UP001212411"/>
    </source>
</evidence>
<comment type="subcellular location">
    <subcellularLocation>
        <location evidence="7">Cytoplasm</location>
        <location evidence="7">Cytoskeleton</location>
        <location evidence="7">Actin patch</location>
    </subcellularLocation>
</comment>
<gene>
    <name evidence="10" type="primary">arc1</name>
    <name evidence="10" type="ORF">SOMG_02220</name>
</gene>
<dbReference type="InterPro" id="IPR036322">
    <property type="entry name" value="WD40_repeat_dom_sf"/>
</dbReference>
<dbReference type="RefSeq" id="XP_056035566.1">
    <property type="nucleotide sequence ID" value="XM_056181012.1"/>
</dbReference>
<evidence type="ECO:0000256" key="3">
    <source>
        <dbReference type="ARBA" id="ARBA00022574"/>
    </source>
</evidence>
<evidence type="ECO:0000313" key="10">
    <source>
        <dbReference type="EMBL" id="WBW71323.1"/>
    </source>
</evidence>
<evidence type="ECO:0000256" key="6">
    <source>
        <dbReference type="ARBA" id="ARBA00023212"/>
    </source>
</evidence>
<name>A0AAE9W8H1_9SCHI</name>
<dbReference type="InterPro" id="IPR017383">
    <property type="entry name" value="ARPC1"/>
</dbReference>
<dbReference type="GO" id="GO:0030479">
    <property type="term" value="C:actin cortical patch"/>
    <property type="evidence" value="ECO:0007669"/>
    <property type="project" value="UniProtKB-SubCell"/>
</dbReference>
<accession>A0AAE9W8H1</accession>
<evidence type="ECO:0000256" key="8">
    <source>
        <dbReference type="PROSITE-ProRule" id="PRU00221"/>
    </source>
</evidence>
<reference evidence="10 11" key="1">
    <citation type="journal article" date="2023" name="G3 (Bethesda)">
        <title>A high-quality reference genome for the fission yeast Schizosaccharomyces osmophilus.</title>
        <authorList>
            <person name="Jia G.S."/>
            <person name="Zhang W.C."/>
            <person name="Liang Y."/>
            <person name="Liu X.H."/>
            <person name="Rhind N."/>
            <person name="Pidoux A."/>
            <person name="Brysch-Herzberg M."/>
            <person name="Du L.L."/>
        </authorList>
    </citation>
    <scope>NUCLEOTIDE SEQUENCE [LARGE SCALE GENOMIC DNA]</scope>
    <source>
        <strain evidence="10 11">CBS 15793</strain>
    </source>
</reference>
<keyword evidence="3 8" id="KW-0853">WD repeat</keyword>
<feature type="region of interest" description="Disordered" evidence="9">
    <location>
        <begin position="296"/>
        <end position="317"/>
    </location>
</feature>
<protein>
    <recommendedName>
        <fullName evidence="7">Actin-related protein 2/3 complex subunit</fullName>
    </recommendedName>
</protein>
<sequence>MSSFQLLTVLPKPSYEHVFNKERNEFVTTTATNQVEVYKQHGLDWILNKAFSDHEKIVTCVDWSPVTNRIVTCSQDRNAYVYEKRSDGSWKQTLVLLRLTRAATFVRWSPKGDKFAVGSGARVVSVCYFEEENDWWVSKHLKRPLRSTILSLDWHPNNVLLAAGCADRKTYVLSAYIRDVDEKPEASVWGSRLPFNTVCAEYPANGWIHSVQFSPSGNALAYTSHDSSLSIVYPSAPEQPPRAFVTLKLPQLPLHSLLWVNETTIVAAGYNYAPLLFQGNESGWSFIGDLDPGASKTAAAQTGKDAEKDEEESGPVSFSALRSTFRNMDLKGSSESVSSLPTVHQNMVSSLRPYSGAPGSMKSFTSSGTDGCIVLWNV</sequence>
<dbReference type="Pfam" id="PF00400">
    <property type="entry name" value="WD40"/>
    <property type="match status" value="2"/>
</dbReference>
<dbReference type="PANTHER" id="PTHR10709:SF2">
    <property type="entry name" value="ACTIN-RELATED PROTEIN 2_3 COMPLEX SUBUNIT"/>
    <property type="match status" value="1"/>
</dbReference>
<keyword evidence="4" id="KW-0677">Repeat</keyword>
<dbReference type="PROSITE" id="PS50082">
    <property type="entry name" value="WD_REPEATS_2"/>
    <property type="match status" value="1"/>
</dbReference>
<dbReference type="EMBL" id="CP115611">
    <property type="protein sequence ID" value="WBW71323.1"/>
    <property type="molecule type" value="Genomic_DNA"/>
</dbReference>
<dbReference type="Proteomes" id="UP001212411">
    <property type="component" value="Chromosome 1"/>
</dbReference>
<dbReference type="PANTHER" id="PTHR10709">
    <property type="entry name" value="ACTIN-RELATED PROTEIN 2/3 COMPLEX SUBUNIT 1"/>
    <property type="match status" value="1"/>
</dbReference>
<proteinExistence type="inferred from homology"/>
<dbReference type="KEGG" id="som:SOMG_02220"/>
<evidence type="ECO:0000256" key="5">
    <source>
        <dbReference type="ARBA" id="ARBA00023203"/>
    </source>
</evidence>
<dbReference type="GO" id="GO:0005885">
    <property type="term" value="C:Arp2/3 protein complex"/>
    <property type="evidence" value="ECO:0007669"/>
    <property type="project" value="UniProtKB-UniRule"/>
</dbReference>
<keyword evidence="5 7" id="KW-0009">Actin-binding</keyword>
<keyword evidence="11" id="KW-1185">Reference proteome</keyword>
<dbReference type="AlphaFoldDB" id="A0AAE9W8H1"/>
<dbReference type="PIRSF" id="PIRSF038093">
    <property type="entry name" value="ARP2/3_su1"/>
    <property type="match status" value="1"/>
</dbReference>
<dbReference type="SUPFAM" id="SSF50978">
    <property type="entry name" value="WD40 repeat-like"/>
    <property type="match status" value="1"/>
</dbReference>
<evidence type="ECO:0000256" key="7">
    <source>
        <dbReference type="PIRNR" id="PIRNR038093"/>
    </source>
</evidence>
<dbReference type="GO" id="GO:0034314">
    <property type="term" value="P:Arp2/3 complex-mediated actin nucleation"/>
    <property type="evidence" value="ECO:0007669"/>
    <property type="project" value="UniProtKB-UniRule"/>
</dbReference>
<feature type="repeat" description="WD" evidence="8">
    <location>
        <begin position="51"/>
        <end position="83"/>
    </location>
</feature>
<evidence type="ECO:0000256" key="2">
    <source>
        <dbReference type="ARBA" id="ARBA00022490"/>
    </source>
</evidence>
<evidence type="ECO:0000256" key="4">
    <source>
        <dbReference type="ARBA" id="ARBA00022737"/>
    </source>
</evidence>
<dbReference type="InterPro" id="IPR001680">
    <property type="entry name" value="WD40_rpt"/>
</dbReference>